<keyword evidence="6" id="KW-1185">Reference proteome</keyword>
<name>A0ABP7VVF4_9BACI</name>
<evidence type="ECO:0000259" key="4">
    <source>
        <dbReference type="Pfam" id="PF22244"/>
    </source>
</evidence>
<dbReference type="SUPFAM" id="SSF53474">
    <property type="entry name" value="alpha/beta-Hydrolases"/>
    <property type="match status" value="1"/>
</dbReference>
<accession>A0ABP7VVF4</accession>
<keyword evidence="1" id="KW-0719">Serine esterase</keyword>
<evidence type="ECO:0000256" key="1">
    <source>
        <dbReference type="ARBA" id="ARBA00022487"/>
    </source>
</evidence>
<evidence type="ECO:0000256" key="2">
    <source>
        <dbReference type="ARBA" id="ARBA00022729"/>
    </source>
</evidence>
<evidence type="ECO:0000313" key="6">
    <source>
        <dbReference type="Proteomes" id="UP001501734"/>
    </source>
</evidence>
<keyword evidence="3" id="KW-0378">Hydrolase</keyword>
<evidence type="ECO:0000313" key="5">
    <source>
        <dbReference type="EMBL" id="GAA4074704.1"/>
    </source>
</evidence>
<organism evidence="5 6">
    <name type="scientific">Amphibacillus indicireducens</name>
    <dbReference type="NCBI Taxonomy" id="1076330"/>
    <lineage>
        <taxon>Bacteria</taxon>
        <taxon>Bacillati</taxon>
        <taxon>Bacillota</taxon>
        <taxon>Bacilli</taxon>
        <taxon>Bacillales</taxon>
        <taxon>Bacillaceae</taxon>
        <taxon>Amphibacillus</taxon>
    </lineage>
</organism>
<dbReference type="EMBL" id="BAABDL010000110">
    <property type="protein sequence ID" value="GAA4074704.1"/>
    <property type="molecule type" value="Genomic_DNA"/>
</dbReference>
<keyword evidence="2" id="KW-0732">Signal</keyword>
<feature type="domain" description="4-O-methyl-glucuronoyl methylesterase-like" evidence="4">
    <location>
        <begin position="82"/>
        <end position="339"/>
    </location>
</feature>
<gene>
    <name evidence="5" type="ORF">GCM10022410_19670</name>
</gene>
<protein>
    <recommendedName>
        <fullName evidence="4">4-O-methyl-glucuronoyl methylesterase-like domain-containing protein</fullName>
    </recommendedName>
</protein>
<dbReference type="Pfam" id="PF22244">
    <property type="entry name" value="GCE_fung"/>
    <property type="match status" value="1"/>
</dbReference>
<comment type="caution">
    <text evidence="5">The sequence shown here is derived from an EMBL/GenBank/DDBJ whole genome shotgun (WGS) entry which is preliminary data.</text>
</comment>
<dbReference type="Gene3D" id="3.40.50.1820">
    <property type="entry name" value="alpha/beta hydrolase"/>
    <property type="match status" value="1"/>
</dbReference>
<dbReference type="InterPro" id="IPR029058">
    <property type="entry name" value="AB_hydrolase_fold"/>
</dbReference>
<dbReference type="InterPro" id="IPR054579">
    <property type="entry name" value="GCE-like_dom"/>
</dbReference>
<dbReference type="Proteomes" id="UP001501734">
    <property type="component" value="Unassembled WGS sequence"/>
</dbReference>
<dbReference type="RefSeq" id="WP_344912707.1">
    <property type="nucleotide sequence ID" value="NZ_BAABDL010000110.1"/>
</dbReference>
<sequence>MKGTGANLRGSGKYVEPHRLPKLEGMPDLLSFEDGSEVKTEADWWQRANELRDLYQFYMYGYMPDPTAEKVSFEKTDSGMTVKVTVAGEATEFFVTVTLPGEDCEFKAPYPAIITNGGLDLAFDEATLSFVRPTELPLEDLVNRRGYAVMTIKPADVAADHSSRTGAFFDLYPYSEVDNDVGTLVAWAWGAAKVIDALEQNAYPEINPSQVGITGFSRFGKAALVAGALDERFALVNPHASGLGGMASFRKSFTGKKYPWGVAGPPESLGSLQSSALRHWFTSVFLGFESSEQLPFDQHQLAALVAPRGLILTSGYEDYHTNPEGMFEAYLEASKIYELFDAGDNIGVAYRPGAHSIEVEDIERLLDFGDQLFRNIKPKTDFKTSYFNQSFS</sequence>
<evidence type="ECO:0000256" key="3">
    <source>
        <dbReference type="ARBA" id="ARBA00022801"/>
    </source>
</evidence>
<reference evidence="6" key="1">
    <citation type="journal article" date="2019" name="Int. J. Syst. Evol. Microbiol.">
        <title>The Global Catalogue of Microorganisms (GCM) 10K type strain sequencing project: providing services to taxonomists for standard genome sequencing and annotation.</title>
        <authorList>
            <consortium name="The Broad Institute Genomics Platform"/>
            <consortium name="The Broad Institute Genome Sequencing Center for Infectious Disease"/>
            <person name="Wu L."/>
            <person name="Ma J."/>
        </authorList>
    </citation>
    <scope>NUCLEOTIDE SEQUENCE [LARGE SCALE GENOMIC DNA]</scope>
    <source>
        <strain evidence="6">JCM 17250</strain>
    </source>
</reference>
<proteinExistence type="predicted"/>